<evidence type="ECO:0000256" key="3">
    <source>
        <dbReference type="ARBA" id="ARBA00022490"/>
    </source>
</evidence>
<evidence type="ECO:0000256" key="5">
    <source>
        <dbReference type="ARBA" id="ARBA00023135"/>
    </source>
</evidence>
<keyword evidence="4" id="KW-0694">RNA-binding</keyword>
<evidence type="ECO:0000256" key="7">
    <source>
        <dbReference type="SAM" id="MobiDB-lite"/>
    </source>
</evidence>
<dbReference type="InterPro" id="IPR003210">
    <property type="entry name" value="Signal_recog_particle_SRP14"/>
</dbReference>
<dbReference type="Proteomes" id="UP000073492">
    <property type="component" value="Unassembled WGS sequence"/>
</dbReference>
<dbReference type="GO" id="GO:0005786">
    <property type="term" value="C:signal recognition particle, endoplasmic reticulum targeting"/>
    <property type="evidence" value="ECO:0007669"/>
    <property type="project" value="UniProtKB-KW"/>
</dbReference>
<keyword evidence="5" id="KW-0733">Signal recognition particle</keyword>
<accession>A0A139IUK5</accession>
<sequence length="863" mass="95418">MPKEHLGNDEFFVQVTSLIEKTQQDGHGSVFLTQKRLTFGTSASSPPPGQKLADDPLWDLNPPNPLPIIIRATDGKSQSKDRVENKDKIKLSTIVQSDDLDSFFARYAEPLETNQYEEACGVTTLDHRRCGRSRCKPGHGTIGGWHGMVFLESIMLYIDQTCRRTIAKAHPSRLLFIWPGHMARCSSDHSMLETFENSSEGAQSSARDWRSILAPGAAHASCRPIDLFSSNLRACLSTPMVDEDHESTVQWPVLRYTTHAPRAWPTSPIQKLLLYHEHDSFPHYQALRNQIQLAIMPLLSGPIDFGSKRSEQRTLKRKAEDQDSRTGTNKNKDRKIARLKKVPTVAQQYGLDLDHEDFQDIAGDILENDLSAEANDRMELLAQVGYEDDMDEALGADLFGDDPDIQAAKAKLLAVKQKETKRTQHECNKILENLRQPPKHFSYTDNDAVQPVKKPIGLALPPKLDASNNASIVKHESGSSIISDQDSASDVIPPVKFAVKATTNKDPRLVNHDYFAASDVLGIRPETVSSANSILSGYNGRIAKPVPSGALLPNPNEVWKKNDAKRREEAKNFIPPPHYAPYQMSEDPNLRRYDLQNNSKEIPFNKEIVHANKNGNLDHYGLDVLKAWLRVQGQPTTGTKLHIEGAIDIFLSEYGSQLNEKYGTAEMAEKKYAAKKAKVETKQEPATKRTVSSPPTMTSTPPAAFLAAPLPTASVERSRPPPATVEDAVRANNAAKWDQPIRTIPSSAKAGTPSPKAVIQAIQRNKLGSYNAPALREFARFVIGARESTSKDKKEQSINHIMMWYGYIKKKDWFAEVHGGEVCHGPVASNGRSQTGVTAGGYRPKSPGLGDGGVSAQAPIVLD</sequence>
<evidence type="ECO:0000256" key="6">
    <source>
        <dbReference type="ARBA" id="ARBA00023274"/>
    </source>
</evidence>
<dbReference type="SUPFAM" id="SSF54762">
    <property type="entry name" value="Signal recognition particle alu RNA binding heterodimer, SRP9/14"/>
    <property type="match status" value="1"/>
</dbReference>
<keyword evidence="6" id="KW-0687">Ribonucleoprotein</keyword>
<dbReference type="STRING" id="113226.A0A139IUK5"/>
<comment type="caution">
    <text evidence="8">The sequence shown here is derived from an EMBL/GenBank/DDBJ whole genome shotgun (WGS) entry which is preliminary data.</text>
</comment>
<evidence type="ECO:0000313" key="9">
    <source>
        <dbReference type="Proteomes" id="UP000073492"/>
    </source>
</evidence>
<dbReference type="EMBL" id="LFZO01000007">
    <property type="protein sequence ID" value="KXT18393.1"/>
    <property type="molecule type" value="Genomic_DNA"/>
</dbReference>
<feature type="region of interest" description="Disordered" evidence="7">
    <location>
        <begin position="309"/>
        <end position="333"/>
    </location>
</feature>
<protein>
    <submittedName>
        <fullName evidence="8">Uncharacterized protein</fullName>
    </submittedName>
</protein>
<dbReference type="AlphaFoldDB" id="A0A139IUK5"/>
<dbReference type="GO" id="GO:0008312">
    <property type="term" value="F:7S RNA binding"/>
    <property type="evidence" value="ECO:0007669"/>
    <property type="project" value="InterPro"/>
</dbReference>
<evidence type="ECO:0000256" key="2">
    <source>
        <dbReference type="ARBA" id="ARBA00010349"/>
    </source>
</evidence>
<reference evidence="8 9" key="1">
    <citation type="submission" date="2015-07" db="EMBL/GenBank/DDBJ databases">
        <title>Comparative genomics of the Sigatoka disease complex on banana suggests a link between parallel evolutionary changes in Pseudocercospora fijiensis and Pseudocercospora eumusae and increased virulence on the banana host.</title>
        <authorList>
            <person name="Chang T.-C."/>
            <person name="Salvucci A."/>
            <person name="Crous P.W."/>
            <person name="Stergiopoulos I."/>
        </authorList>
    </citation>
    <scope>NUCLEOTIDE SEQUENCE [LARGE SCALE GENOMIC DNA]</scope>
    <source>
        <strain evidence="8 9">CBS 116634</strain>
    </source>
</reference>
<dbReference type="GO" id="GO:0030942">
    <property type="term" value="F:endoplasmic reticulum signal peptide binding"/>
    <property type="evidence" value="ECO:0007669"/>
    <property type="project" value="InterPro"/>
</dbReference>
<comment type="subcellular location">
    <subcellularLocation>
        <location evidence="1">Cytoplasm</location>
    </subcellularLocation>
</comment>
<dbReference type="OrthoDB" id="3647062at2759"/>
<dbReference type="Pfam" id="PF02290">
    <property type="entry name" value="SRP14"/>
    <property type="match status" value="1"/>
</dbReference>
<dbReference type="InterPro" id="IPR009018">
    <property type="entry name" value="Signal_recog_particle_SRP9/14"/>
</dbReference>
<comment type="similarity">
    <text evidence="2">Belongs to the SRP14 family.</text>
</comment>
<organism evidence="8 9">
    <name type="scientific">Pseudocercospora musae</name>
    <dbReference type="NCBI Taxonomy" id="113226"/>
    <lineage>
        <taxon>Eukaryota</taxon>
        <taxon>Fungi</taxon>
        <taxon>Dikarya</taxon>
        <taxon>Ascomycota</taxon>
        <taxon>Pezizomycotina</taxon>
        <taxon>Dothideomycetes</taxon>
        <taxon>Dothideomycetidae</taxon>
        <taxon>Mycosphaerellales</taxon>
        <taxon>Mycosphaerellaceae</taxon>
        <taxon>Pseudocercospora</taxon>
    </lineage>
</organism>
<proteinExistence type="inferred from homology"/>
<dbReference type="GO" id="GO:0006614">
    <property type="term" value="P:SRP-dependent cotranslational protein targeting to membrane"/>
    <property type="evidence" value="ECO:0007669"/>
    <property type="project" value="InterPro"/>
</dbReference>
<name>A0A139IUK5_9PEZI</name>
<evidence type="ECO:0000256" key="1">
    <source>
        <dbReference type="ARBA" id="ARBA00004496"/>
    </source>
</evidence>
<dbReference type="Gene3D" id="3.30.720.10">
    <property type="entry name" value="Signal recognition particle alu RNA binding heterodimer, srp9/1"/>
    <property type="match status" value="1"/>
</dbReference>
<gene>
    <name evidence="8" type="ORF">AC579_8183</name>
</gene>
<keyword evidence="3" id="KW-0963">Cytoplasm</keyword>
<evidence type="ECO:0000313" key="8">
    <source>
        <dbReference type="EMBL" id="KXT18393.1"/>
    </source>
</evidence>
<evidence type="ECO:0000256" key="4">
    <source>
        <dbReference type="ARBA" id="ARBA00022884"/>
    </source>
</evidence>
<keyword evidence="9" id="KW-1185">Reference proteome</keyword>
<feature type="compositionally biased region" description="Low complexity" evidence="7">
    <location>
        <begin position="690"/>
        <end position="702"/>
    </location>
</feature>
<feature type="region of interest" description="Disordered" evidence="7">
    <location>
        <begin position="679"/>
        <end position="702"/>
    </location>
</feature>
<feature type="region of interest" description="Disordered" evidence="7">
    <location>
        <begin position="827"/>
        <end position="854"/>
    </location>
</feature>